<feature type="region of interest" description="Disordered" evidence="1">
    <location>
        <begin position="125"/>
        <end position="166"/>
    </location>
</feature>
<feature type="compositionally biased region" description="Polar residues" evidence="1">
    <location>
        <begin position="19"/>
        <end position="47"/>
    </location>
</feature>
<name>A0A8H3FSN2_9LECA</name>
<feature type="compositionally biased region" description="Basic residues" evidence="1">
    <location>
        <begin position="149"/>
        <end position="162"/>
    </location>
</feature>
<reference evidence="2" key="1">
    <citation type="submission" date="2021-03" db="EMBL/GenBank/DDBJ databases">
        <authorList>
            <person name="Tagirdzhanova G."/>
        </authorList>
    </citation>
    <scope>NUCLEOTIDE SEQUENCE</scope>
</reference>
<keyword evidence="3" id="KW-1185">Reference proteome</keyword>
<protein>
    <submittedName>
        <fullName evidence="2">Uncharacterized protein</fullName>
    </submittedName>
</protein>
<proteinExistence type="predicted"/>
<dbReference type="GO" id="GO:0033167">
    <property type="term" value="C:ARC complex"/>
    <property type="evidence" value="ECO:0007669"/>
    <property type="project" value="InterPro"/>
</dbReference>
<dbReference type="InterPro" id="IPR018606">
    <property type="entry name" value="Arb1"/>
</dbReference>
<accession>A0A8H3FSN2</accession>
<evidence type="ECO:0000256" key="1">
    <source>
        <dbReference type="SAM" id="MobiDB-lite"/>
    </source>
</evidence>
<comment type="caution">
    <text evidence="2">The sequence shown here is derived from an EMBL/GenBank/DDBJ whole genome shotgun (WGS) entry which is preliminary data.</text>
</comment>
<feature type="compositionally biased region" description="Polar residues" evidence="1">
    <location>
        <begin position="94"/>
        <end position="111"/>
    </location>
</feature>
<dbReference type="GO" id="GO:0031047">
    <property type="term" value="P:regulatory ncRNA-mediated gene silencing"/>
    <property type="evidence" value="ECO:0007669"/>
    <property type="project" value="InterPro"/>
</dbReference>
<evidence type="ECO:0000313" key="3">
    <source>
        <dbReference type="Proteomes" id="UP000664521"/>
    </source>
</evidence>
<dbReference type="Pfam" id="PF09692">
    <property type="entry name" value="Arb1"/>
    <property type="match status" value="1"/>
</dbReference>
<feature type="region of interest" description="Disordered" evidence="1">
    <location>
        <begin position="19"/>
        <end position="111"/>
    </location>
</feature>
<dbReference type="OrthoDB" id="435402at2759"/>
<feature type="compositionally biased region" description="Low complexity" evidence="1">
    <location>
        <begin position="48"/>
        <end position="62"/>
    </location>
</feature>
<dbReference type="Proteomes" id="UP000664521">
    <property type="component" value="Unassembled WGS sequence"/>
</dbReference>
<dbReference type="AlphaFoldDB" id="A0A8H3FSN2"/>
<dbReference type="EMBL" id="CAJPDS010000047">
    <property type="protein sequence ID" value="CAF9928367.1"/>
    <property type="molecule type" value="Genomic_DNA"/>
</dbReference>
<evidence type="ECO:0000313" key="2">
    <source>
        <dbReference type="EMBL" id="CAF9928367.1"/>
    </source>
</evidence>
<sequence>METTDLTIGAAADNLQGLQITSENQVPTESESKDLNVTTTKEFSIDTNRNPSANSRANSISNHTTNGSPACAAGGGITEPTTNGHSVAGAIDNDASSANGEAKTTNIPNIQINGIPEAEYVNKDIMGPEDEEDGGIPVPPESGNVNVGQKKRKSKKKPKSKRGLNAPTGFEEFYVDAPLTPVEHEEERGIYHNSVPFHEYASTASLKRPTLTDSRRIEIAIQRFFAKRNLNSERKDAFDKYLAYGGVDSGPKMFGGLDSKTLSDLTAPEIATMTAKHSVGEDKDDSADSMYTVDFEGVAKAFLSTQLPIVCDLWNEEAIKIRVGVIRNFLNYLLHHDVCPEYNTQVHAARDTCDLAEKELWLIVQSSRLLPGEFNTACSELFGGSLQGLYIGDQDWAKGFVSDGIGISAQMAHKAFKTGLVARADEESLGLFKKQDDANKIKVMTQIETGLEVTDLILAEEEVLELYQSPYGKDLKPLGRMRARAWYFPRAPEEDLTEEEEIAAKHMTKDIKEYEFWVEDEVLKKCFVGMKFITVVKELSFGVLYFDTLLGVFCSFCEVLPNEEMIGWREPETTWLPMREKIDLEGNSDDDEDGTTVENPANEDGITGGVAATRDD</sequence>
<gene>
    <name evidence="2" type="ORF">HETSPECPRED_006815</name>
</gene>
<feature type="compositionally biased region" description="Acidic residues" evidence="1">
    <location>
        <begin position="586"/>
        <end position="595"/>
    </location>
</feature>
<feature type="region of interest" description="Disordered" evidence="1">
    <location>
        <begin position="583"/>
        <end position="616"/>
    </location>
</feature>
<organism evidence="2 3">
    <name type="scientific">Heterodermia speciosa</name>
    <dbReference type="NCBI Taxonomy" id="116794"/>
    <lineage>
        <taxon>Eukaryota</taxon>
        <taxon>Fungi</taxon>
        <taxon>Dikarya</taxon>
        <taxon>Ascomycota</taxon>
        <taxon>Pezizomycotina</taxon>
        <taxon>Lecanoromycetes</taxon>
        <taxon>OSLEUM clade</taxon>
        <taxon>Lecanoromycetidae</taxon>
        <taxon>Caliciales</taxon>
        <taxon>Physciaceae</taxon>
        <taxon>Heterodermia</taxon>
    </lineage>
</organism>